<organism evidence="5 6">
    <name type="scientific">Thioclava nitratireducens</name>
    <dbReference type="NCBI Taxonomy" id="1915078"/>
    <lineage>
        <taxon>Bacteria</taxon>
        <taxon>Pseudomonadati</taxon>
        <taxon>Pseudomonadota</taxon>
        <taxon>Alphaproteobacteria</taxon>
        <taxon>Rhodobacterales</taxon>
        <taxon>Paracoccaceae</taxon>
        <taxon>Thioclava</taxon>
    </lineage>
</organism>
<dbReference type="Pfam" id="PF12804">
    <property type="entry name" value="NTP_transf_3"/>
    <property type="match status" value="1"/>
</dbReference>
<dbReference type="PANTHER" id="PTHR43584">
    <property type="entry name" value="NUCLEOTIDYL TRANSFERASE"/>
    <property type="match status" value="1"/>
</dbReference>
<keyword evidence="3" id="KW-0460">Magnesium</keyword>
<dbReference type="SUPFAM" id="SSF53448">
    <property type="entry name" value="Nucleotide-diphospho-sugar transferases"/>
    <property type="match status" value="1"/>
</dbReference>
<accession>A0ABN4X2S2</accession>
<dbReference type="InterPro" id="IPR029044">
    <property type="entry name" value="Nucleotide-diphossugar_trans"/>
</dbReference>
<dbReference type="Proteomes" id="UP000185622">
    <property type="component" value="Chromosome"/>
</dbReference>
<evidence type="ECO:0000256" key="1">
    <source>
        <dbReference type="ARBA" id="ARBA00022679"/>
    </source>
</evidence>
<dbReference type="Gene3D" id="3.90.550.10">
    <property type="entry name" value="Spore Coat Polysaccharide Biosynthesis Protein SpsA, Chain A"/>
    <property type="match status" value="1"/>
</dbReference>
<keyword evidence="2" id="KW-0548">Nucleotidyltransferase</keyword>
<feature type="domain" description="MobA-like NTP transferase" evidence="4">
    <location>
        <begin position="10"/>
        <end position="131"/>
    </location>
</feature>
<dbReference type="InterPro" id="IPR050065">
    <property type="entry name" value="GlmU-like"/>
</dbReference>
<evidence type="ECO:0000256" key="2">
    <source>
        <dbReference type="ARBA" id="ARBA00022695"/>
    </source>
</evidence>
<keyword evidence="6" id="KW-1185">Reference proteome</keyword>
<dbReference type="PANTHER" id="PTHR43584:SF8">
    <property type="entry name" value="N-ACETYLMURAMATE ALPHA-1-PHOSPHATE URIDYLYLTRANSFERASE"/>
    <property type="match status" value="1"/>
</dbReference>
<keyword evidence="1" id="KW-0808">Transferase</keyword>
<evidence type="ECO:0000313" key="6">
    <source>
        <dbReference type="Proteomes" id="UP000185622"/>
    </source>
</evidence>
<dbReference type="RefSeq" id="WP_075776676.1">
    <property type="nucleotide sequence ID" value="NZ_CP019437.1"/>
</dbReference>
<dbReference type="CDD" id="cd06422">
    <property type="entry name" value="NTP_transferase_like_1"/>
    <property type="match status" value="1"/>
</dbReference>
<name>A0ABN4X2S2_9RHOB</name>
<evidence type="ECO:0000256" key="3">
    <source>
        <dbReference type="ARBA" id="ARBA00022842"/>
    </source>
</evidence>
<sequence length="227" mass="24375">MPDQPDALMLFAAGFGTRMGALTQNRPKPMVEVAGRPLIDHALDLARAGGARRLVANVHYLADQVIAHLAGQDVAISDERDEILETGGGLRKALPLLGEGPVMTLNTDAVWTGENPVARLREAWQPEDMSALLMLVRPENARGHAGAGDFAMDETGRLRRGPGYVYTGAQMLNPAGIGSISEQKFSLNLLWDEMIAAGRVFGLVHDGGWCDVGRPESIPLAEAMLDE</sequence>
<proteinExistence type="predicted"/>
<gene>
    <name evidence="5" type="ORF">BMG03_02270</name>
</gene>
<evidence type="ECO:0000259" key="4">
    <source>
        <dbReference type="Pfam" id="PF12804"/>
    </source>
</evidence>
<protein>
    <submittedName>
        <fullName evidence="5">Nucleotidyltransferase</fullName>
    </submittedName>
</protein>
<evidence type="ECO:0000313" key="5">
    <source>
        <dbReference type="EMBL" id="AQS46761.1"/>
    </source>
</evidence>
<dbReference type="InterPro" id="IPR025877">
    <property type="entry name" value="MobA-like_NTP_Trfase"/>
</dbReference>
<reference evidence="5 6" key="1">
    <citation type="submission" date="2017-01" db="EMBL/GenBank/DDBJ databases">
        <title>The complete genome sequence of a sulfur-oxidizing marine bacterium Thioclava sp. 25B10_4T.</title>
        <authorList>
            <person name="Liu Y."/>
            <person name="Lai Q."/>
            <person name="Shao Z."/>
        </authorList>
    </citation>
    <scope>NUCLEOTIDE SEQUENCE [LARGE SCALE GENOMIC DNA]</scope>
    <source>
        <strain evidence="5 6">25B10_4</strain>
    </source>
</reference>
<dbReference type="EMBL" id="CP019437">
    <property type="protein sequence ID" value="AQS46761.1"/>
    <property type="molecule type" value="Genomic_DNA"/>
</dbReference>